<keyword evidence="5" id="KW-0812">Transmembrane</keyword>
<dbReference type="AlphaFoldDB" id="A0A6I5KTE7"/>
<sequence length="358" mass="39739">MGEPIKNTKPSHLEDGHALSLQIKKLGLKVGVGMGMIMLLSFVILMLRFGALDGLLSTEAISESMVYGEYDVNQLTASAENDLIKKGFEIFRNTPLHIGPKQTDSNQIFAGNNLACASCHLNGGTQLFAAPVIGVVKRFPQYRGREDKIGTIQQRINGCMERSMNGRMMPEDNEAMVALVAYMDWLGRTTPPDGKIEGQGFVTLELPNRAVDLEHGKKVFDQQCTVCHGADGQGQKMADSDLYLYPPLWGPDSYNNGAGMTRVITAAEFIKANMPFGTTYENPILTDEEAYDVAGFINQQLRPSKANREADFPNLLKKPVSTPYGPYVDPFSEEQHQLGPFQPIMEFYQKEYQLKKTK</sequence>
<dbReference type="InterPro" id="IPR036909">
    <property type="entry name" value="Cyt_c-like_dom_sf"/>
</dbReference>
<dbReference type="RefSeq" id="WP_163634781.1">
    <property type="nucleotide sequence ID" value="NZ_JAAAMI010000003.1"/>
</dbReference>
<evidence type="ECO:0000259" key="6">
    <source>
        <dbReference type="PROSITE" id="PS51007"/>
    </source>
</evidence>
<dbReference type="PROSITE" id="PS51007">
    <property type="entry name" value="CYTC"/>
    <property type="match status" value="2"/>
</dbReference>
<dbReference type="GO" id="GO:0009055">
    <property type="term" value="F:electron transfer activity"/>
    <property type="evidence" value="ECO:0007669"/>
    <property type="project" value="InterPro"/>
</dbReference>
<proteinExistence type="predicted"/>
<dbReference type="EMBL" id="JAAAMI010000003">
    <property type="protein sequence ID" value="NDV43285.1"/>
    <property type="molecule type" value="Genomic_DNA"/>
</dbReference>
<comment type="caution">
    <text evidence="7">The sequence shown here is derived from an EMBL/GenBank/DDBJ whole genome shotgun (WGS) entry which is preliminary data.</text>
</comment>
<dbReference type="Proteomes" id="UP000468707">
    <property type="component" value="Unassembled WGS sequence"/>
</dbReference>
<dbReference type="Pfam" id="PF00034">
    <property type="entry name" value="Cytochrom_C"/>
    <property type="match status" value="1"/>
</dbReference>
<dbReference type="GO" id="GO:0020037">
    <property type="term" value="F:heme binding"/>
    <property type="evidence" value="ECO:0007669"/>
    <property type="project" value="InterPro"/>
</dbReference>
<dbReference type="InterPro" id="IPR009056">
    <property type="entry name" value="Cyt_c-like_dom"/>
</dbReference>
<dbReference type="SUPFAM" id="SSF46626">
    <property type="entry name" value="Cytochrome c"/>
    <property type="match status" value="2"/>
</dbReference>
<keyword evidence="3 4" id="KW-0408">Iron</keyword>
<feature type="domain" description="Cytochrome c" evidence="6">
    <location>
        <begin position="82"/>
        <end position="184"/>
    </location>
</feature>
<evidence type="ECO:0000256" key="3">
    <source>
        <dbReference type="ARBA" id="ARBA00023004"/>
    </source>
</evidence>
<evidence type="ECO:0000256" key="1">
    <source>
        <dbReference type="ARBA" id="ARBA00022617"/>
    </source>
</evidence>
<reference evidence="7 8" key="1">
    <citation type="submission" date="2020-01" db="EMBL/GenBank/DDBJ databases">
        <title>Muricauda sediminis sp.nov. 40Bstr401.</title>
        <authorList>
            <person name="Xue Z."/>
            <person name="Zhu S."/>
            <person name="Ren N."/>
            <person name="Chen T."/>
            <person name="Chen X."/>
            <person name="Chen J."/>
            <person name="Yang J."/>
        </authorList>
    </citation>
    <scope>NUCLEOTIDE SEQUENCE [LARGE SCALE GENOMIC DNA]</scope>
    <source>
        <strain evidence="7 8">40Bstr401</strain>
    </source>
</reference>
<evidence type="ECO:0000256" key="4">
    <source>
        <dbReference type="PROSITE-ProRule" id="PRU00433"/>
    </source>
</evidence>
<gene>
    <name evidence="7" type="ORF">GTK07_08090</name>
</gene>
<keyword evidence="5" id="KW-1133">Transmembrane helix</keyword>
<dbReference type="InterPro" id="IPR051459">
    <property type="entry name" value="Cytochrome_c-type_DH"/>
</dbReference>
<dbReference type="Gene3D" id="1.10.760.10">
    <property type="entry name" value="Cytochrome c-like domain"/>
    <property type="match status" value="2"/>
</dbReference>
<evidence type="ECO:0000256" key="2">
    <source>
        <dbReference type="ARBA" id="ARBA00022723"/>
    </source>
</evidence>
<evidence type="ECO:0000313" key="7">
    <source>
        <dbReference type="EMBL" id="NDV43285.1"/>
    </source>
</evidence>
<keyword evidence="5" id="KW-0472">Membrane</keyword>
<name>A0A6I5KTE7_9FLAO</name>
<dbReference type="PANTHER" id="PTHR35008:SF9">
    <property type="entry name" value="CYTOCHROME C DOMAIN-CONTAINING PROTEIN"/>
    <property type="match status" value="1"/>
</dbReference>
<organism evidence="7 8">
    <name type="scientific">Flagellimonas sediminis</name>
    <dbReference type="NCBI Taxonomy" id="2696468"/>
    <lineage>
        <taxon>Bacteria</taxon>
        <taxon>Pseudomonadati</taxon>
        <taxon>Bacteroidota</taxon>
        <taxon>Flavobacteriia</taxon>
        <taxon>Flavobacteriales</taxon>
        <taxon>Flavobacteriaceae</taxon>
        <taxon>Flagellimonas</taxon>
    </lineage>
</organism>
<accession>A0A6I5KTE7</accession>
<dbReference type="PANTHER" id="PTHR35008">
    <property type="entry name" value="BLL4482 PROTEIN-RELATED"/>
    <property type="match status" value="1"/>
</dbReference>
<dbReference type="Pfam" id="PF21342">
    <property type="entry name" value="SoxA-TsdA_cyt-c"/>
    <property type="match status" value="1"/>
</dbReference>
<dbReference type="GO" id="GO:0046872">
    <property type="term" value="F:metal ion binding"/>
    <property type="evidence" value="ECO:0007669"/>
    <property type="project" value="UniProtKB-KW"/>
</dbReference>
<keyword evidence="8" id="KW-1185">Reference proteome</keyword>
<feature type="transmembrane region" description="Helical" evidence="5">
    <location>
        <begin position="26"/>
        <end position="47"/>
    </location>
</feature>
<evidence type="ECO:0000256" key="5">
    <source>
        <dbReference type="SAM" id="Phobius"/>
    </source>
</evidence>
<evidence type="ECO:0000313" key="8">
    <source>
        <dbReference type="Proteomes" id="UP000468707"/>
    </source>
</evidence>
<feature type="domain" description="Cytochrome c" evidence="6">
    <location>
        <begin position="211"/>
        <end position="301"/>
    </location>
</feature>
<keyword evidence="2 4" id="KW-0479">Metal-binding</keyword>
<keyword evidence="1 4" id="KW-0349">Heme</keyword>
<protein>
    <submittedName>
        <fullName evidence="7">C-type cytochrome</fullName>
    </submittedName>
</protein>